<proteinExistence type="predicted"/>
<evidence type="ECO:0000313" key="1">
    <source>
        <dbReference type="EMBL" id="DAF44065.1"/>
    </source>
</evidence>
<protein>
    <submittedName>
        <fullName evidence="1">Uncharacterized protein</fullName>
    </submittedName>
</protein>
<accession>A0A8S5RZG0</accession>
<dbReference type="Pfam" id="PF24835">
    <property type="entry name" value="DUF7717"/>
    <property type="match status" value="1"/>
</dbReference>
<sequence>MEEKIKQFVKQLNEKYPEYVASYTQGKKFYKIWRTFGAQKCIYCFVDMDGNIYKAASINAPAKHIRGHISEPFKDNCCGRYGIKYLKGPNF</sequence>
<dbReference type="EMBL" id="BK032510">
    <property type="protein sequence ID" value="DAF44065.1"/>
    <property type="molecule type" value="Genomic_DNA"/>
</dbReference>
<dbReference type="InterPro" id="IPR056134">
    <property type="entry name" value="DUF7717"/>
</dbReference>
<name>A0A8S5RZG0_9CAUD</name>
<reference evidence="1" key="1">
    <citation type="journal article" date="2021" name="Proc. Natl. Acad. Sci. U.S.A.">
        <title>A Catalog of Tens of Thousands of Viruses from Human Metagenomes Reveals Hidden Associations with Chronic Diseases.</title>
        <authorList>
            <person name="Tisza M.J."/>
            <person name="Buck C.B."/>
        </authorList>
    </citation>
    <scope>NUCLEOTIDE SEQUENCE</scope>
    <source>
        <strain evidence="1">CtNQV2</strain>
    </source>
</reference>
<organism evidence="1">
    <name type="scientific">Myoviridae sp. ctNQV2</name>
    <dbReference type="NCBI Taxonomy" id="2827683"/>
    <lineage>
        <taxon>Viruses</taxon>
        <taxon>Duplodnaviria</taxon>
        <taxon>Heunggongvirae</taxon>
        <taxon>Uroviricota</taxon>
        <taxon>Caudoviricetes</taxon>
    </lineage>
</organism>